<keyword evidence="2" id="KW-0479">Metal-binding</keyword>
<comment type="similarity">
    <text evidence="1">Belongs to the FAH family.</text>
</comment>
<accession>A0A934SP91</accession>
<dbReference type="SUPFAM" id="SSF56529">
    <property type="entry name" value="FAH"/>
    <property type="match status" value="1"/>
</dbReference>
<dbReference type="AlphaFoldDB" id="A0A934SP91"/>
<dbReference type="GO" id="GO:0016787">
    <property type="term" value="F:hydrolase activity"/>
    <property type="evidence" value="ECO:0007669"/>
    <property type="project" value="UniProtKB-KW"/>
</dbReference>
<gene>
    <name evidence="4" type="ORF">JJJ17_18545</name>
</gene>
<dbReference type="Pfam" id="PF01557">
    <property type="entry name" value="FAA_hydrolase"/>
    <property type="match status" value="1"/>
</dbReference>
<feature type="domain" description="Fumarylacetoacetase-like C-terminal" evidence="3">
    <location>
        <begin position="74"/>
        <end position="278"/>
    </location>
</feature>
<name>A0A934SP91_9RHOB</name>
<comment type="caution">
    <text evidence="4">The sequence shown here is derived from an EMBL/GenBank/DDBJ whole genome shotgun (WGS) entry which is preliminary data.</text>
</comment>
<evidence type="ECO:0000313" key="4">
    <source>
        <dbReference type="EMBL" id="MBK4217933.1"/>
    </source>
</evidence>
<dbReference type="Gene3D" id="3.90.850.10">
    <property type="entry name" value="Fumarylacetoacetase-like, C-terminal domain"/>
    <property type="match status" value="1"/>
</dbReference>
<dbReference type="RefSeq" id="WP_200689143.1">
    <property type="nucleotide sequence ID" value="NZ_JAEPRQ010000010.1"/>
</dbReference>
<sequence>MKLLRYGPMGMEKPGMLDNAGNIRDLSAVISDITGATVSPEGLDLLRALDPESLPLVEGKPRLGPCIGAVGNLISIGLNYADHAEESGVPTPTEPVVFSKATSSISGPDDDIILPEGSQKTDWEAELAFVISRRAYRVGLDEALDYVAGYCICHDVSERSFQLEHGGQWIKGKSCPSFGPLGPWLVSADEVADVQNLDIWLDHNGTRRQQGTTSKMIFPVAEIIAYVSRFFCLLPGDVITTGTPAGVGMGMTPPAYLRAGDRVELGISGLGQQRQQVRAFG</sequence>
<evidence type="ECO:0000259" key="3">
    <source>
        <dbReference type="Pfam" id="PF01557"/>
    </source>
</evidence>
<keyword evidence="4" id="KW-0378">Hydrolase</keyword>
<evidence type="ECO:0000313" key="5">
    <source>
        <dbReference type="Proteomes" id="UP000640485"/>
    </source>
</evidence>
<protein>
    <submittedName>
        <fullName evidence="4">Fumarylacetoacetate hydrolase family protein</fullName>
    </submittedName>
</protein>
<dbReference type="InterPro" id="IPR051121">
    <property type="entry name" value="FAH"/>
</dbReference>
<organism evidence="4 5">
    <name type="scientific">Paracoccus caeni</name>
    <dbReference type="NCBI Taxonomy" id="657651"/>
    <lineage>
        <taxon>Bacteria</taxon>
        <taxon>Pseudomonadati</taxon>
        <taxon>Pseudomonadota</taxon>
        <taxon>Alphaproteobacteria</taxon>
        <taxon>Rhodobacterales</taxon>
        <taxon>Paracoccaceae</taxon>
        <taxon>Paracoccus</taxon>
    </lineage>
</organism>
<proteinExistence type="inferred from homology"/>
<dbReference type="GO" id="GO:0046872">
    <property type="term" value="F:metal ion binding"/>
    <property type="evidence" value="ECO:0007669"/>
    <property type="project" value="UniProtKB-KW"/>
</dbReference>
<dbReference type="FunFam" id="3.90.850.10:FF:000002">
    <property type="entry name" value="2-hydroxyhepta-2,4-diene-1,7-dioate isomerase"/>
    <property type="match status" value="1"/>
</dbReference>
<dbReference type="EMBL" id="JAEPRQ010000010">
    <property type="protein sequence ID" value="MBK4217933.1"/>
    <property type="molecule type" value="Genomic_DNA"/>
</dbReference>
<keyword evidence="5" id="KW-1185">Reference proteome</keyword>
<evidence type="ECO:0000256" key="1">
    <source>
        <dbReference type="ARBA" id="ARBA00010211"/>
    </source>
</evidence>
<dbReference type="GO" id="GO:0019752">
    <property type="term" value="P:carboxylic acid metabolic process"/>
    <property type="evidence" value="ECO:0007669"/>
    <property type="project" value="UniProtKB-ARBA"/>
</dbReference>
<dbReference type="PANTHER" id="PTHR42796">
    <property type="entry name" value="FUMARYLACETOACETATE HYDROLASE DOMAIN-CONTAINING PROTEIN 2A-RELATED"/>
    <property type="match status" value="1"/>
</dbReference>
<dbReference type="InterPro" id="IPR011234">
    <property type="entry name" value="Fumarylacetoacetase-like_C"/>
</dbReference>
<dbReference type="PANTHER" id="PTHR42796:SF4">
    <property type="entry name" value="FUMARYLACETOACETATE HYDROLASE DOMAIN-CONTAINING PROTEIN 2A"/>
    <property type="match status" value="1"/>
</dbReference>
<dbReference type="GO" id="GO:0016853">
    <property type="term" value="F:isomerase activity"/>
    <property type="evidence" value="ECO:0007669"/>
    <property type="project" value="UniProtKB-ARBA"/>
</dbReference>
<dbReference type="InterPro" id="IPR036663">
    <property type="entry name" value="Fumarylacetoacetase_C_sf"/>
</dbReference>
<reference evidence="4" key="1">
    <citation type="submission" date="2021-01" db="EMBL/GenBank/DDBJ databases">
        <title>Paracoccus amoyensis sp. nov., isolated from the surface seawater along the coast of Xiamen Island, China.</title>
        <authorList>
            <person name="Lyu L."/>
        </authorList>
    </citation>
    <scope>NUCLEOTIDE SEQUENCE</scope>
    <source>
        <strain evidence="4">MJ17</strain>
    </source>
</reference>
<dbReference type="Proteomes" id="UP000640485">
    <property type="component" value="Unassembled WGS sequence"/>
</dbReference>
<evidence type="ECO:0000256" key="2">
    <source>
        <dbReference type="ARBA" id="ARBA00022723"/>
    </source>
</evidence>